<dbReference type="RefSeq" id="WP_197481783.1">
    <property type="nucleotide sequence ID" value="NZ_CP132970.1"/>
</dbReference>
<accession>A0AAU7V6D9</accession>
<organism evidence="1">
    <name type="scientific">Rhodococcus sp. D-6</name>
    <dbReference type="NCBI Taxonomy" id="1387842"/>
    <lineage>
        <taxon>Bacteria</taxon>
        <taxon>Bacillati</taxon>
        <taxon>Actinomycetota</taxon>
        <taxon>Actinomycetes</taxon>
        <taxon>Mycobacteriales</taxon>
        <taxon>Nocardiaceae</taxon>
        <taxon>Rhodococcus</taxon>
    </lineage>
</organism>
<name>A0AAU7V6D9_9NOCA</name>
<evidence type="ECO:0000313" key="1">
    <source>
        <dbReference type="EMBL" id="XBW06971.1"/>
    </source>
</evidence>
<dbReference type="EMBL" id="CP132970">
    <property type="protein sequence ID" value="XBW06971.1"/>
    <property type="molecule type" value="Genomic_DNA"/>
</dbReference>
<dbReference type="AlphaFoldDB" id="A0AAU7V6D9"/>
<dbReference type="KEGG" id="rhox:RBB84_14175"/>
<protein>
    <submittedName>
        <fullName evidence="1">Uncharacterized protein</fullName>
    </submittedName>
</protein>
<reference evidence="1" key="1">
    <citation type="submission" date="2023-08" db="EMBL/GenBank/DDBJ databases">
        <title>The novel hydrolase IpcH responsible for the initial isoprocarb degradation step in Rhodococcus sp. D-6.</title>
        <authorList>
            <person name="Zhu Q."/>
        </authorList>
    </citation>
    <scope>NUCLEOTIDE SEQUENCE</scope>
    <source>
        <strain evidence="1">D-6</strain>
    </source>
</reference>
<sequence length="57" mass="6106">MESANESARAAVGALLQTAGSPAAPPALYKLHEPPELEPLRRINADRYRAGQPHMLA</sequence>
<gene>
    <name evidence="1" type="ORF">RBB84_14175</name>
</gene>
<proteinExistence type="predicted"/>